<evidence type="ECO:0000313" key="3">
    <source>
        <dbReference type="Proteomes" id="UP000199004"/>
    </source>
</evidence>
<evidence type="ECO:0000259" key="1">
    <source>
        <dbReference type="Pfam" id="PF13556"/>
    </source>
</evidence>
<dbReference type="Pfam" id="PF13556">
    <property type="entry name" value="HTH_30"/>
    <property type="match status" value="1"/>
</dbReference>
<reference evidence="2 3" key="1">
    <citation type="submission" date="2016-10" db="EMBL/GenBank/DDBJ databases">
        <authorList>
            <person name="de Groot N.N."/>
        </authorList>
    </citation>
    <scope>NUCLEOTIDE SEQUENCE [LARGE SCALE GENOMIC DNA]</scope>
    <source>
        <strain evidence="2 3">CGMCC 1.11147</strain>
    </source>
</reference>
<dbReference type="OrthoDB" id="4534407at2"/>
<evidence type="ECO:0000313" key="2">
    <source>
        <dbReference type="EMBL" id="SDO31423.1"/>
    </source>
</evidence>
<sequence length="308" mass="33194">MGAGDVQDVLDSLADDLDRSLTLDGPEGDLLAHSIRGDDSDRARVSSILRRSVAPDVHAWQLRHVDLTIGTLQRVPANASLELSARRCLVVRAQDRCVALVWLLDDGTPLTDADLDAVRRASGDLARLLTGRERRSARLRVVATADDRPPAVVATEDELRRAVAAAPAGTAVGVSDPGEPGRAAGAALVRQAELAARISADDPSVPSPAHWSALGIYRRLDSDPAHPDPLAALDASPSGPMLLETLEAYLDLAGDVRATAARLRLHRSSLYYRLERLAAVLTMDLGDGRVRLELHLAVKQRRWDRVSR</sequence>
<dbReference type="EMBL" id="FNIC01000007">
    <property type="protein sequence ID" value="SDO31423.1"/>
    <property type="molecule type" value="Genomic_DNA"/>
</dbReference>
<dbReference type="InterPro" id="IPR042070">
    <property type="entry name" value="PucR_C-HTH_sf"/>
</dbReference>
<protein>
    <submittedName>
        <fullName evidence="2">PucR C-terminal helix-turn-helix domain-containing protein</fullName>
    </submittedName>
</protein>
<dbReference type="STRING" id="1005944.SAMN05192576_3817"/>
<accession>A0A1H0IJ56</accession>
<dbReference type="InterPro" id="IPR051448">
    <property type="entry name" value="CdaR-like_regulators"/>
</dbReference>
<organism evidence="2 3">
    <name type="scientific">Nocardioides szechwanensis</name>
    <dbReference type="NCBI Taxonomy" id="1005944"/>
    <lineage>
        <taxon>Bacteria</taxon>
        <taxon>Bacillati</taxon>
        <taxon>Actinomycetota</taxon>
        <taxon>Actinomycetes</taxon>
        <taxon>Propionibacteriales</taxon>
        <taxon>Nocardioidaceae</taxon>
        <taxon>Nocardioides</taxon>
    </lineage>
</organism>
<gene>
    <name evidence="2" type="ORF">SAMN05192576_3817</name>
</gene>
<keyword evidence="3" id="KW-1185">Reference proteome</keyword>
<proteinExistence type="predicted"/>
<feature type="domain" description="PucR C-terminal helix-turn-helix" evidence="1">
    <location>
        <begin position="242"/>
        <end position="299"/>
    </location>
</feature>
<dbReference type="InterPro" id="IPR025736">
    <property type="entry name" value="PucR_C-HTH_dom"/>
</dbReference>
<dbReference type="PANTHER" id="PTHR33744:SF17">
    <property type="entry name" value="CONSERVED PROTEIN"/>
    <property type="match status" value="1"/>
</dbReference>
<dbReference type="Proteomes" id="UP000199004">
    <property type="component" value="Unassembled WGS sequence"/>
</dbReference>
<name>A0A1H0IJ56_9ACTN</name>
<dbReference type="RefSeq" id="WP_091026385.1">
    <property type="nucleotide sequence ID" value="NZ_BKAE01000009.1"/>
</dbReference>
<dbReference type="PANTHER" id="PTHR33744">
    <property type="entry name" value="CARBOHYDRATE DIACID REGULATOR"/>
    <property type="match status" value="1"/>
</dbReference>
<dbReference type="AlphaFoldDB" id="A0A1H0IJ56"/>
<dbReference type="Gene3D" id="1.10.10.2840">
    <property type="entry name" value="PucR C-terminal helix-turn-helix domain"/>
    <property type="match status" value="1"/>
</dbReference>